<dbReference type="InterPro" id="IPR050266">
    <property type="entry name" value="AB_hydrolase_sf"/>
</dbReference>
<dbReference type="Gene3D" id="3.40.50.1820">
    <property type="entry name" value="alpha/beta hydrolase"/>
    <property type="match status" value="1"/>
</dbReference>
<dbReference type="PRINTS" id="PR00111">
    <property type="entry name" value="ABHYDROLASE"/>
</dbReference>
<dbReference type="OrthoDB" id="9775557at2"/>
<reference evidence="2 3" key="1">
    <citation type="submission" date="2016-11" db="EMBL/GenBank/DDBJ databases">
        <authorList>
            <person name="Jaros S."/>
            <person name="Januszkiewicz K."/>
            <person name="Wedrychowicz H."/>
        </authorList>
    </citation>
    <scope>NUCLEOTIDE SEQUENCE [LARGE SCALE GENOMIC DNA]</scope>
    <source>
        <strain evidence="2 3">DSM 15929</strain>
    </source>
</reference>
<dbReference type="PANTHER" id="PTHR43798:SF33">
    <property type="entry name" value="HYDROLASE, PUTATIVE (AFU_ORTHOLOGUE AFUA_2G14860)-RELATED"/>
    <property type="match status" value="1"/>
</dbReference>
<evidence type="ECO:0000313" key="2">
    <source>
        <dbReference type="EMBL" id="SHJ80971.1"/>
    </source>
</evidence>
<evidence type="ECO:0000259" key="1">
    <source>
        <dbReference type="Pfam" id="PF00561"/>
    </source>
</evidence>
<dbReference type="EMBL" id="FRAC01000007">
    <property type="protein sequence ID" value="SHJ80971.1"/>
    <property type="molecule type" value="Genomic_DNA"/>
</dbReference>
<dbReference type="RefSeq" id="WP_073273423.1">
    <property type="nucleotide sequence ID" value="NZ_FRAC01000007.1"/>
</dbReference>
<proteinExistence type="predicted"/>
<feature type="domain" description="AB hydrolase-1" evidence="1">
    <location>
        <begin position="30"/>
        <end position="253"/>
    </location>
</feature>
<dbReference type="PANTHER" id="PTHR43798">
    <property type="entry name" value="MONOACYLGLYCEROL LIPASE"/>
    <property type="match status" value="1"/>
</dbReference>
<accession>A0A1M6MBY3</accession>
<dbReference type="Proteomes" id="UP000184386">
    <property type="component" value="Unassembled WGS sequence"/>
</dbReference>
<organism evidence="2 3">
    <name type="scientific">Anaerocolumna jejuensis DSM 15929</name>
    <dbReference type="NCBI Taxonomy" id="1121322"/>
    <lineage>
        <taxon>Bacteria</taxon>
        <taxon>Bacillati</taxon>
        <taxon>Bacillota</taxon>
        <taxon>Clostridia</taxon>
        <taxon>Lachnospirales</taxon>
        <taxon>Lachnospiraceae</taxon>
        <taxon>Anaerocolumna</taxon>
    </lineage>
</organism>
<dbReference type="GO" id="GO:0016020">
    <property type="term" value="C:membrane"/>
    <property type="evidence" value="ECO:0007669"/>
    <property type="project" value="TreeGrafter"/>
</dbReference>
<protein>
    <submittedName>
        <fullName evidence="2">Pimeloyl-ACP methyl ester carboxylesterase</fullName>
    </submittedName>
</protein>
<dbReference type="STRING" id="1121322.SAMN02745136_00942"/>
<dbReference type="InterPro" id="IPR029058">
    <property type="entry name" value="AB_hydrolase_fold"/>
</dbReference>
<sequence length="272" mass="31336">MSAEHKQLESNNGCVHYWISRNCNQNAICILFTHGLTANHTMFEKQVEYFEASYTVITWDVPLHGLSRPYQNFSYENTAKELKAILNKENIKKVILVGMSMGGYPSQEFAYRYPENVDRMIMLNTTPFGLEFYSKSDLWWLKQAAPLGKWFTDRMLRESMAKSVSKTDYSYKKMIEMLNPLSKAEIIEQMDIAYGKFAKENKNVQFDCPVLLLLGDSDTTGKVKQYNKAWTKATSYPLHIISHAAHFSNGDNPEQVNLEIENFIQGKGSYDI</sequence>
<dbReference type="Pfam" id="PF00561">
    <property type="entry name" value="Abhydrolase_1"/>
    <property type="match status" value="1"/>
</dbReference>
<name>A0A1M6MBY3_9FIRM</name>
<dbReference type="SUPFAM" id="SSF53474">
    <property type="entry name" value="alpha/beta-Hydrolases"/>
    <property type="match status" value="1"/>
</dbReference>
<dbReference type="AlphaFoldDB" id="A0A1M6MBY3"/>
<dbReference type="InterPro" id="IPR000073">
    <property type="entry name" value="AB_hydrolase_1"/>
</dbReference>
<gene>
    <name evidence="2" type="ORF">SAMN02745136_00942</name>
</gene>
<evidence type="ECO:0000313" key="3">
    <source>
        <dbReference type="Proteomes" id="UP000184386"/>
    </source>
</evidence>
<keyword evidence="3" id="KW-1185">Reference proteome</keyword>